<evidence type="ECO:0000313" key="5">
    <source>
        <dbReference type="EMBL" id="TPX42908.1"/>
    </source>
</evidence>
<dbReference type="InterPro" id="IPR035979">
    <property type="entry name" value="RBD_domain_sf"/>
</dbReference>
<evidence type="ECO:0000313" key="8">
    <source>
        <dbReference type="Proteomes" id="UP000320475"/>
    </source>
</evidence>
<keyword evidence="7" id="KW-1185">Reference proteome</keyword>
<dbReference type="VEuPathDB" id="FungiDB:SeMB42_g02277"/>
<evidence type="ECO:0000313" key="7">
    <source>
        <dbReference type="Proteomes" id="UP000317494"/>
    </source>
</evidence>
<gene>
    <name evidence="5" type="ORF">SeLEV6574_g05340</name>
    <name evidence="6" type="ORF">SeMB42_g02277</name>
</gene>
<organism evidence="5 8">
    <name type="scientific">Synchytrium endobioticum</name>
    <dbReference type="NCBI Taxonomy" id="286115"/>
    <lineage>
        <taxon>Eukaryota</taxon>
        <taxon>Fungi</taxon>
        <taxon>Fungi incertae sedis</taxon>
        <taxon>Chytridiomycota</taxon>
        <taxon>Chytridiomycota incertae sedis</taxon>
        <taxon>Chytridiomycetes</taxon>
        <taxon>Synchytriales</taxon>
        <taxon>Synchytriaceae</taxon>
        <taxon>Synchytrium</taxon>
    </lineage>
</organism>
<dbReference type="SMART" id="SM00715">
    <property type="entry name" value="LA"/>
    <property type="match status" value="1"/>
</dbReference>
<protein>
    <recommendedName>
        <fullName evidence="4">HTH La-type RNA-binding domain-containing protein</fullName>
    </recommendedName>
</protein>
<sequence>MDWEEIERQVAAKCQGLLSDVAITHDAWIRDKLTTAHDGWLETTDLFIRIKSLTNDEAVIAKAVRKFASEYVQISEDGRYMKPRNGLPDFAEIDARTLYIEYLPPKSTPDSIHAILTSLDIPPPLPQIYIDLFKKDQPMYAFATFQTEDQAVRALPRLNKFETLNQHNWKNGILNNTRKLRAVTKKEWLKRMAEYRMMLQSRLEKVCPNPLELPPVDERAGLVAEYTGVHPEASRNTVKKLFGLVAPLAFIEHQHGTAVGYLRFKTVHGAQIARLYFARESVIQRTKNDLGSLLMAHEKSSNGVDASVAESQTEGTNMDVDAFPSQNVSGARNIWSRPKVITLRFLTGEEELQYWNKIGPPKATPRYQTCQTNTVPASNLISKAVVARQSRPSVKPAGKHIRFDDTDSSSSSDSDDEANAKVVPAPPLLSANPVTISGEEHVKKVKLKKKKRIIADESRQPISQQATVLAGTDSEDSVAGKDVLDTSVNGRKRKPENFDGDDGLTVNKRKKLE</sequence>
<accession>A0A507CUY4</accession>
<dbReference type="InterPro" id="IPR012677">
    <property type="entry name" value="Nucleotide-bd_a/b_plait_sf"/>
</dbReference>
<comment type="caution">
    <text evidence="5">The sequence shown here is derived from an EMBL/GenBank/DDBJ whole genome shotgun (WGS) entry which is preliminary data.</text>
</comment>
<evidence type="ECO:0000259" key="4">
    <source>
        <dbReference type="PROSITE" id="PS50961"/>
    </source>
</evidence>
<dbReference type="EMBL" id="QEAN01000068">
    <property type="protein sequence ID" value="TPX50372.1"/>
    <property type="molecule type" value="Genomic_DNA"/>
</dbReference>
<dbReference type="InterPro" id="IPR006630">
    <property type="entry name" value="La_HTH"/>
</dbReference>
<dbReference type="Proteomes" id="UP000320475">
    <property type="component" value="Unassembled WGS sequence"/>
</dbReference>
<evidence type="ECO:0000256" key="2">
    <source>
        <dbReference type="PROSITE-ProRule" id="PRU00332"/>
    </source>
</evidence>
<dbReference type="CDD" id="cd00590">
    <property type="entry name" value="RRM_SF"/>
    <property type="match status" value="1"/>
</dbReference>
<proteinExistence type="predicted"/>
<keyword evidence="1 2" id="KW-0694">RNA-binding</keyword>
<dbReference type="SUPFAM" id="SSF54928">
    <property type="entry name" value="RNA-binding domain, RBD"/>
    <property type="match status" value="1"/>
</dbReference>
<dbReference type="GO" id="GO:0003723">
    <property type="term" value="F:RNA binding"/>
    <property type="evidence" value="ECO:0007669"/>
    <property type="project" value="UniProtKB-UniRule"/>
</dbReference>
<dbReference type="PROSITE" id="PS50961">
    <property type="entry name" value="HTH_LA"/>
    <property type="match status" value="1"/>
</dbReference>
<dbReference type="AlphaFoldDB" id="A0A507CUY4"/>
<dbReference type="Gene3D" id="3.30.70.330">
    <property type="match status" value="2"/>
</dbReference>
<dbReference type="EMBL" id="QEAM01000247">
    <property type="protein sequence ID" value="TPX42908.1"/>
    <property type="molecule type" value="Genomic_DNA"/>
</dbReference>
<feature type="region of interest" description="Disordered" evidence="3">
    <location>
        <begin position="456"/>
        <end position="513"/>
    </location>
</feature>
<name>A0A507CUY4_9FUNG</name>
<evidence type="ECO:0000313" key="6">
    <source>
        <dbReference type="EMBL" id="TPX50372.1"/>
    </source>
</evidence>
<evidence type="ECO:0000256" key="3">
    <source>
        <dbReference type="SAM" id="MobiDB-lite"/>
    </source>
</evidence>
<dbReference type="OrthoDB" id="439993at2759"/>
<dbReference type="Gene3D" id="1.10.10.10">
    <property type="entry name" value="Winged helix-like DNA-binding domain superfamily/Winged helix DNA-binding domain"/>
    <property type="match status" value="1"/>
</dbReference>
<feature type="region of interest" description="Disordered" evidence="3">
    <location>
        <begin position="387"/>
        <end position="433"/>
    </location>
</feature>
<dbReference type="STRING" id="286115.A0A507CUY4"/>
<reference evidence="7 8" key="1">
    <citation type="journal article" date="2019" name="Sci. Rep.">
        <title>Comparative genomics of chytrid fungi reveal insights into the obligate biotrophic and pathogenic lifestyle of Synchytrium endobioticum.</title>
        <authorList>
            <person name="van de Vossenberg B.T.L.H."/>
            <person name="Warris S."/>
            <person name="Nguyen H.D.T."/>
            <person name="van Gent-Pelzer M.P.E."/>
            <person name="Joly D.L."/>
            <person name="van de Geest H.C."/>
            <person name="Bonants P.J.M."/>
            <person name="Smith D.S."/>
            <person name="Levesque C.A."/>
            <person name="van der Lee T.A.J."/>
        </authorList>
    </citation>
    <scope>NUCLEOTIDE SEQUENCE [LARGE SCALE GENOMIC DNA]</scope>
    <source>
        <strain evidence="5 8">LEV6574</strain>
        <strain evidence="6 7">MB42</strain>
    </source>
</reference>
<evidence type="ECO:0000256" key="1">
    <source>
        <dbReference type="ARBA" id="ARBA00022884"/>
    </source>
</evidence>
<dbReference type="InterPro" id="IPR036388">
    <property type="entry name" value="WH-like_DNA-bd_sf"/>
</dbReference>
<dbReference type="Proteomes" id="UP000317494">
    <property type="component" value="Unassembled WGS sequence"/>
</dbReference>
<feature type="domain" description="HTH La-type RNA-binding" evidence="4">
    <location>
        <begin position="1"/>
        <end position="91"/>
    </location>
</feature>